<sequence>MPTYVYETIPENSSIEPRRFEVEQRMADEPLATDPDTGLPVRRVITGGVGFLSAEGGMGGSLASEPAMGGSCCSTGMCGCG</sequence>
<evidence type="ECO:0000313" key="3">
    <source>
        <dbReference type="EMBL" id="VFJ69945.1"/>
    </source>
</evidence>
<dbReference type="AlphaFoldDB" id="A0A450TPP0"/>
<accession>A0A450TPP0</accession>
<organism evidence="3">
    <name type="scientific">Candidatus Kentrum sp. FW</name>
    <dbReference type="NCBI Taxonomy" id="2126338"/>
    <lineage>
        <taxon>Bacteria</taxon>
        <taxon>Pseudomonadati</taxon>
        <taxon>Pseudomonadota</taxon>
        <taxon>Gammaproteobacteria</taxon>
        <taxon>Candidatus Kentrum</taxon>
    </lineage>
</organism>
<reference evidence="3" key="1">
    <citation type="submission" date="2019-02" db="EMBL/GenBank/DDBJ databases">
        <authorList>
            <person name="Gruber-Vodicka R. H."/>
            <person name="Seah K. B. B."/>
        </authorList>
    </citation>
    <scope>NUCLEOTIDE SEQUENCE</scope>
    <source>
        <strain evidence="2">BECK_BZ106</strain>
        <strain evidence="3">BECK_BZ131</strain>
        <strain evidence="1">BECK_BZ15</strain>
    </source>
</reference>
<dbReference type="EMBL" id="CAADEW010000061">
    <property type="protein sequence ID" value="VFJ56480.1"/>
    <property type="molecule type" value="Genomic_DNA"/>
</dbReference>
<evidence type="ECO:0000313" key="2">
    <source>
        <dbReference type="EMBL" id="VFJ60178.1"/>
    </source>
</evidence>
<dbReference type="EMBL" id="CAADFE010000020">
    <property type="protein sequence ID" value="VFJ69945.1"/>
    <property type="molecule type" value="Genomic_DNA"/>
</dbReference>
<gene>
    <name evidence="1" type="ORF">BECKFW1821A_GA0114235_106118</name>
    <name evidence="2" type="ORF">BECKFW1821B_GA0114236_10546</name>
    <name evidence="3" type="ORF">BECKFW1821C_GA0114237_102040</name>
</gene>
<evidence type="ECO:0008006" key="4">
    <source>
        <dbReference type="Google" id="ProtNLM"/>
    </source>
</evidence>
<dbReference type="EMBL" id="CAADFD010000054">
    <property type="protein sequence ID" value="VFJ60178.1"/>
    <property type="molecule type" value="Genomic_DNA"/>
</dbReference>
<name>A0A450TPP0_9GAMM</name>
<evidence type="ECO:0000313" key="1">
    <source>
        <dbReference type="EMBL" id="VFJ56480.1"/>
    </source>
</evidence>
<proteinExistence type="predicted"/>
<protein>
    <recommendedName>
        <fullName evidence="4">Regulatory protein, FmdB family</fullName>
    </recommendedName>
</protein>